<comment type="caution">
    <text evidence="2">The sequence shown here is derived from an EMBL/GenBank/DDBJ whole genome shotgun (WGS) entry which is preliminary data.</text>
</comment>
<reference evidence="2" key="1">
    <citation type="submission" date="2022-12" db="EMBL/GenBank/DDBJ databases">
        <title>Draft genome assemblies for two species of Escallonia (Escalloniales).</title>
        <authorList>
            <person name="Chanderbali A."/>
            <person name="Dervinis C."/>
            <person name="Anghel I."/>
            <person name="Soltis D."/>
            <person name="Soltis P."/>
            <person name="Zapata F."/>
        </authorList>
    </citation>
    <scope>NUCLEOTIDE SEQUENCE</scope>
    <source>
        <strain evidence="2">UCBG92.1500</strain>
        <tissue evidence="2">Leaf</tissue>
    </source>
</reference>
<dbReference type="EMBL" id="JAVXUO010002815">
    <property type="protein sequence ID" value="KAK2969459.1"/>
    <property type="molecule type" value="Genomic_DNA"/>
</dbReference>
<gene>
    <name evidence="2" type="ORF">RJ640_011356</name>
</gene>
<name>A0AA88QQ16_9ASTE</name>
<dbReference type="Gene3D" id="1.10.510.10">
    <property type="entry name" value="Transferase(Phosphotransferase) domain 1"/>
    <property type="match status" value="1"/>
</dbReference>
<dbReference type="PROSITE" id="PS50011">
    <property type="entry name" value="PROTEIN_KINASE_DOM"/>
    <property type="match status" value="1"/>
</dbReference>
<evidence type="ECO:0000259" key="1">
    <source>
        <dbReference type="PROSITE" id="PS50011"/>
    </source>
</evidence>
<proteinExistence type="predicted"/>
<evidence type="ECO:0000313" key="3">
    <source>
        <dbReference type="Proteomes" id="UP001187471"/>
    </source>
</evidence>
<dbReference type="GO" id="GO:0005524">
    <property type="term" value="F:ATP binding"/>
    <property type="evidence" value="ECO:0007669"/>
    <property type="project" value="InterPro"/>
</dbReference>
<feature type="domain" description="Protein kinase" evidence="1">
    <location>
        <begin position="1"/>
        <end position="249"/>
    </location>
</feature>
<dbReference type="PANTHER" id="PTHR45621">
    <property type="entry name" value="OS01G0588500 PROTEIN-RELATED"/>
    <property type="match status" value="1"/>
</dbReference>
<dbReference type="AlphaFoldDB" id="A0AA88QQ16"/>
<sequence length="250" mass="28070">MFPFLISDTEKPIKSGNKSASPNKDGYVVQEIPPSGQNVTQKVKVFTFAELNIAMGYSLLEPGRAFWVNEKTYAPSKAGIGMAITFELLERHEDLLGVQKGQDFNAKLIGFGIDLVCHNEIRDMAGYNNPNVLFSDLWVPEYNGNVDSLTVNSDVYGFGVVLVQILTGRQAHDRSRPFPERNLVSWVRPFLGNVRKHKMIMDARLEDGYPSRGASQVALLARSCLVHDPELRPSMEEVLEVLKNVRSWRC</sequence>
<dbReference type="InterPro" id="IPR000719">
    <property type="entry name" value="Prot_kinase_dom"/>
</dbReference>
<dbReference type="GO" id="GO:0004672">
    <property type="term" value="F:protein kinase activity"/>
    <property type="evidence" value="ECO:0007669"/>
    <property type="project" value="InterPro"/>
</dbReference>
<dbReference type="SUPFAM" id="SSF56112">
    <property type="entry name" value="Protein kinase-like (PK-like)"/>
    <property type="match status" value="1"/>
</dbReference>
<organism evidence="2 3">
    <name type="scientific">Escallonia rubra</name>
    <dbReference type="NCBI Taxonomy" id="112253"/>
    <lineage>
        <taxon>Eukaryota</taxon>
        <taxon>Viridiplantae</taxon>
        <taxon>Streptophyta</taxon>
        <taxon>Embryophyta</taxon>
        <taxon>Tracheophyta</taxon>
        <taxon>Spermatophyta</taxon>
        <taxon>Magnoliopsida</taxon>
        <taxon>eudicotyledons</taxon>
        <taxon>Gunneridae</taxon>
        <taxon>Pentapetalae</taxon>
        <taxon>asterids</taxon>
        <taxon>campanulids</taxon>
        <taxon>Escalloniales</taxon>
        <taxon>Escalloniaceae</taxon>
        <taxon>Escallonia</taxon>
    </lineage>
</organism>
<dbReference type="Proteomes" id="UP001187471">
    <property type="component" value="Unassembled WGS sequence"/>
</dbReference>
<keyword evidence="3" id="KW-1185">Reference proteome</keyword>
<evidence type="ECO:0000313" key="2">
    <source>
        <dbReference type="EMBL" id="KAK2969459.1"/>
    </source>
</evidence>
<accession>A0AA88QQ16</accession>
<dbReference type="InterPro" id="IPR050823">
    <property type="entry name" value="Plant_Ser_Thr_Prot_Kinase"/>
</dbReference>
<dbReference type="InterPro" id="IPR011009">
    <property type="entry name" value="Kinase-like_dom_sf"/>
</dbReference>
<protein>
    <recommendedName>
        <fullName evidence="1">Protein kinase domain-containing protein</fullName>
    </recommendedName>
</protein>